<keyword evidence="3" id="KW-1185">Reference proteome</keyword>
<accession>A0AAU9C838</accession>
<gene>
    <name evidence="2" type="ORF">MIT9_P0173</name>
</gene>
<dbReference type="Proteomes" id="UP001321825">
    <property type="component" value="Chromosome"/>
</dbReference>
<organism evidence="2 3">
    <name type="scientific">Methylomarinovum caldicuralii</name>
    <dbReference type="NCBI Taxonomy" id="438856"/>
    <lineage>
        <taxon>Bacteria</taxon>
        <taxon>Pseudomonadati</taxon>
        <taxon>Pseudomonadota</taxon>
        <taxon>Gammaproteobacteria</taxon>
        <taxon>Methylococcales</taxon>
        <taxon>Methylothermaceae</taxon>
        <taxon>Methylomarinovum</taxon>
    </lineage>
</organism>
<feature type="domain" description="Bacteriophage phiJL001 Gp84 C-terminal" evidence="1">
    <location>
        <begin position="200"/>
        <end position="271"/>
    </location>
</feature>
<name>A0AAU9C838_9GAMM</name>
<protein>
    <recommendedName>
        <fullName evidence="1">Bacteriophage phiJL001 Gp84 C-terminal domain-containing protein</fullName>
    </recommendedName>
</protein>
<proteinExistence type="predicted"/>
<dbReference type="EMBL" id="AP024714">
    <property type="protein sequence ID" value="BCX80599.1"/>
    <property type="molecule type" value="Genomic_DNA"/>
</dbReference>
<dbReference type="Pfam" id="PF09356">
    <property type="entry name" value="Phage_BR0599"/>
    <property type="match status" value="1"/>
</dbReference>
<dbReference type="RefSeq" id="WP_317705567.1">
    <property type="nucleotide sequence ID" value="NZ_AP024714.1"/>
</dbReference>
<evidence type="ECO:0000259" key="1">
    <source>
        <dbReference type="Pfam" id="PF09356"/>
    </source>
</evidence>
<dbReference type="InterPro" id="IPR018964">
    <property type="entry name" value="Phage_phiJL001_Gp84_C"/>
</dbReference>
<evidence type="ECO:0000313" key="2">
    <source>
        <dbReference type="EMBL" id="BCX80599.1"/>
    </source>
</evidence>
<reference evidence="3" key="1">
    <citation type="journal article" date="2024" name="Int. J. Syst. Evol. Microbiol.">
        <title>Methylomarinovum tepidoasis sp. nov., a moderately thermophilic methanotroph of the family Methylothermaceae isolated from a deep-sea hydrothermal field.</title>
        <authorList>
            <person name="Hirayama H."/>
            <person name="Takaki Y."/>
            <person name="Abe M."/>
            <person name="Miyazaki M."/>
            <person name="Uematsu K."/>
            <person name="Matsui Y."/>
            <person name="Takai K."/>
        </authorList>
    </citation>
    <scope>NUCLEOTIDE SEQUENCE [LARGE SCALE GENOMIC DNA]</scope>
    <source>
        <strain evidence="3">IT-9</strain>
    </source>
</reference>
<sequence>MPIPIGRPPGGEIPSGPGFHCYTDDVTELYRFTRGTTAWYYTSASREVVANVDWNGDRTYRPAAISRGSLGLGPEAGRRSIDLRCPRDLDLVRDYRGAPQPQPMGVSIYRRFGSDWGWALVWTGRVLQVIFEEREARIRCEPASISLKRLGLRRLYARRCPHVLYGAECRATPVAESFTVSQVDGRLIWFEGASFPPDRFAGGYLERADDTRHMIEHSDYYGSGITLIYPAPLHPGETVNLYAGCDHTLQTCQSRFGNADNFGGFPWIPRKNPFNESAY</sequence>
<dbReference type="AlphaFoldDB" id="A0AAU9C838"/>
<dbReference type="KEGG" id="mcau:MIT9_P0173"/>
<evidence type="ECO:0000313" key="3">
    <source>
        <dbReference type="Proteomes" id="UP001321825"/>
    </source>
</evidence>